<dbReference type="AlphaFoldDB" id="A0A1F5EJ32"/>
<dbReference type="Proteomes" id="UP000179003">
    <property type="component" value="Unassembled WGS sequence"/>
</dbReference>
<gene>
    <name evidence="1" type="ORF">A2442_02700</name>
</gene>
<organism evidence="1 2">
    <name type="scientific">Candidatus Campbellbacteria bacterium RIFOXYC2_FULL_35_25</name>
    <dbReference type="NCBI Taxonomy" id="1797582"/>
    <lineage>
        <taxon>Bacteria</taxon>
        <taxon>Candidatus Campbelliibacteriota</taxon>
    </lineage>
</organism>
<name>A0A1F5EJ32_9BACT</name>
<comment type="caution">
    <text evidence="1">The sequence shown here is derived from an EMBL/GenBank/DDBJ whole genome shotgun (WGS) entry which is preliminary data.</text>
</comment>
<protein>
    <submittedName>
        <fullName evidence="1">Uncharacterized protein</fullName>
    </submittedName>
</protein>
<accession>A0A1F5EJ32</accession>
<proteinExistence type="predicted"/>
<evidence type="ECO:0000313" key="1">
    <source>
        <dbReference type="EMBL" id="OGD67391.1"/>
    </source>
</evidence>
<evidence type="ECO:0000313" key="2">
    <source>
        <dbReference type="Proteomes" id="UP000179003"/>
    </source>
</evidence>
<dbReference type="EMBL" id="MFAE01000005">
    <property type="protein sequence ID" value="OGD67391.1"/>
    <property type="molecule type" value="Genomic_DNA"/>
</dbReference>
<reference evidence="1 2" key="1">
    <citation type="journal article" date="2016" name="Nat. Commun.">
        <title>Thousands of microbial genomes shed light on interconnected biogeochemical processes in an aquifer system.</title>
        <authorList>
            <person name="Anantharaman K."/>
            <person name="Brown C.T."/>
            <person name="Hug L.A."/>
            <person name="Sharon I."/>
            <person name="Castelle C.J."/>
            <person name="Probst A.J."/>
            <person name="Thomas B.C."/>
            <person name="Singh A."/>
            <person name="Wilkins M.J."/>
            <person name="Karaoz U."/>
            <person name="Brodie E.L."/>
            <person name="Williams K.H."/>
            <person name="Hubbard S.S."/>
            <person name="Banfield J.F."/>
        </authorList>
    </citation>
    <scope>NUCLEOTIDE SEQUENCE [LARGE SCALE GENOMIC DNA]</scope>
</reference>
<sequence length="147" mass="16726">MTGIRIATDNYAFYSLAVKMEMFQDSFVQAVLRSVRETVLYDITQQSSGHIGIYCSEIRRKKLAEEFSLAVCNDLLGKVAEKIPDSISGRGMNTRVSVVVGRFRFDFCIFRYERDSEHGFGVVEDVTSLPEDEHLGRFVNLRISVVE</sequence>